<dbReference type="AlphaFoldDB" id="A0A3Q1I235"/>
<reference evidence="1" key="1">
    <citation type="submission" date="2025-08" db="UniProtKB">
        <authorList>
            <consortium name="Ensembl"/>
        </authorList>
    </citation>
    <scope>IDENTIFICATION</scope>
</reference>
<protein>
    <submittedName>
        <fullName evidence="1">Uncharacterized protein</fullName>
    </submittedName>
</protein>
<evidence type="ECO:0000313" key="1">
    <source>
        <dbReference type="Ensembl" id="ENSAPOP00000033775.1"/>
    </source>
</evidence>
<organism evidence="1 2">
    <name type="scientific">Acanthochromis polyacanthus</name>
    <name type="common">spiny chromis</name>
    <dbReference type="NCBI Taxonomy" id="80966"/>
    <lineage>
        <taxon>Eukaryota</taxon>
        <taxon>Metazoa</taxon>
        <taxon>Chordata</taxon>
        <taxon>Craniata</taxon>
        <taxon>Vertebrata</taxon>
        <taxon>Euteleostomi</taxon>
        <taxon>Actinopterygii</taxon>
        <taxon>Neopterygii</taxon>
        <taxon>Teleostei</taxon>
        <taxon>Neoteleostei</taxon>
        <taxon>Acanthomorphata</taxon>
        <taxon>Ovalentaria</taxon>
        <taxon>Pomacentridae</taxon>
        <taxon>Acanthochromis</taxon>
    </lineage>
</organism>
<accession>A0A3Q1I235</accession>
<reference evidence="1" key="2">
    <citation type="submission" date="2025-09" db="UniProtKB">
        <authorList>
            <consortium name="Ensembl"/>
        </authorList>
    </citation>
    <scope>IDENTIFICATION</scope>
</reference>
<dbReference type="PANTHER" id="PTHR31025">
    <property type="entry name" value="SI:CH211-196P9.1-RELATED"/>
    <property type="match status" value="1"/>
</dbReference>
<keyword evidence="2" id="KW-1185">Reference proteome</keyword>
<proteinExistence type="predicted"/>
<dbReference type="GeneTree" id="ENSGT00950000182912"/>
<dbReference type="Proteomes" id="UP000257200">
    <property type="component" value="Unplaced"/>
</dbReference>
<dbReference type="PANTHER" id="PTHR31025:SF19">
    <property type="entry name" value="SI:CH73-42K18.1-RELATED"/>
    <property type="match status" value="1"/>
</dbReference>
<evidence type="ECO:0000313" key="2">
    <source>
        <dbReference type="Proteomes" id="UP000257200"/>
    </source>
</evidence>
<name>A0A3Q1I235_9TELE</name>
<sequence>TLPSPCKEIWSAVRGLDDVLRGQTPMGILCIGQESPQLNPSRVGIILEGSVVMDELANPPQAFCVLFGLIYALHLDYPKCMRNTFHFVQRVMFNLGKSELAPKIQTLKNHLSV</sequence>
<dbReference type="Ensembl" id="ENSAPOT00000028957.1">
    <property type="protein sequence ID" value="ENSAPOP00000033775.1"/>
    <property type="gene ID" value="ENSAPOG00000022555.1"/>
</dbReference>
<dbReference type="InParanoid" id="A0A3Q1I235"/>